<evidence type="ECO:0000313" key="8">
    <source>
        <dbReference type="EMBL" id="TKZ17105.1"/>
    </source>
</evidence>
<keyword evidence="2 7" id="KW-0812">Transmembrane</keyword>
<evidence type="ECO:0000256" key="3">
    <source>
        <dbReference type="ARBA" id="ARBA00022989"/>
    </source>
</evidence>
<keyword evidence="9" id="KW-1185">Reference proteome</keyword>
<keyword evidence="5" id="KW-0175">Coiled coil</keyword>
<evidence type="ECO:0000256" key="6">
    <source>
        <dbReference type="SAM" id="MobiDB-lite"/>
    </source>
</evidence>
<evidence type="ECO:0000313" key="9">
    <source>
        <dbReference type="Proteomes" id="UP000306575"/>
    </source>
</evidence>
<comment type="caution">
    <text evidence="8">The sequence shown here is derived from an EMBL/GenBank/DDBJ whole genome shotgun (WGS) entry which is preliminary data.</text>
</comment>
<evidence type="ECO:0000256" key="7">
    <source>
        <dbReference type="SAM" id="Phobius"/>
    </source>
</evidence>
<gene>
    <name evidence="8" type="ORF">FAP39_15405</name>
</gene>
<feature type="region of interest" description="Disordered" evidence="6">
    <location>
        <begin position="1"/>
        <end position="82"/>
    </location>
</feature>
<feature type="transmembrane region" description="Helical" evidence="7">
    <location>
        <begin position="112"/>
        <end position="134"/>
    </location>
</feature>
<feature type="region of interest" description="Disordered" evidence="6">
    <location>
        <begin position="87"/>
        <end position="106"/>
    </location>
</feature>
<reference evidence="8 9" key="1">
    <citation type="submission" date="2019-04" db="EMBL/GenBank/DDBJ databases">
        <title>Genome sequence of Pelagicola litoralis CL-ES2.</title>
        <authorList>
            <person name="Cao J."/>
        </authorList>
    </citation>
    <scope>NUCLEOTIDE SEQUENCE [LARGE SCALE GENOMIC DNA]</scope>
    <source>
        <strain evidence="8 9">CL-ES2</strain>
    </source>
</reference>
<feature type="compositionally biased region" description="Acidic residues" evidence="6">
    <location>
        <begin position="57"/>
        <end position="75"/>
    </location>
</feature>
<evidence type="ECO:0000256" key="4">
    <source>
        <dbReference type="ARBA" id="ARBA00023136"/>
    </source>
</evidence>
<organism evidence="8 9">
    <name type="scientific">Shimia litoralis</name>
    <dbReference type="NCBI Taxonomy" id="420403"/>
    <lineage>
        <taxon>Bacteria</taxon>
        <taxon>Pseudomonadati</taxon>
        <taxon>Pseudomonadota</taxon>
        <taxon>Alphaproteobacteria</taxon>
        <taxon>Rhodobacterales</taxon>
        <taxon>Roseobacteraceae</taxon>
    </lineage>
</organism>
<sequence>MSKTDKTDKPQKAQTDVNADADQILDAEIVEDAIDETPDPDAAIDELTEKDAPVVEADSDVTSDDDEDVDAEDTGNDATGEGDLAEVVDEAPSHDPVQPTPLPEKTTKRAGFAPIFFGGLVGAVVGFGAVSYLGSQGILFGGTSTEALTTLTQQVTAQDALIKRLQSEQSKISGSVNAALEQIAQTDVVVTRLAELEAQTEAVLGEFGALDSRITQAEKRPMTEGASSSAIAAYEREVEELRTMVADQLAQAEGLKQNAQLNAQQALGRAALTRILSAIDTGRPYRAALTDLASATGLSIPAALEARADTGVPTMLVLIDTYPDYARDALADARAQEEKEKGTGRLGQFLKTQLGARSTTPRSGNDADAILSRAEAALREGRLADALIEIQSLPDTSQAVMADWHAQATIRLEATQAAESLAQSLNSN</sequence>
<name>A0A4U7MVG9_9RHOB</name>
<feature type="compositionally biased region" description="Acidic residues" evidence="6">
    <location>
        <begin position="23"/>
        <end position="46"/>
    </location>
</feature>
<accession>A0A4U7MVG9</accession>
<evidence type="ECO:0008006" key="10">
    <source>
        <dbReference type="Google" id="ProtNLM"/>
    </source>
</evidence>
<keyword evidence="3 7" id="KW-1133">Transmembrane helix</keyword>
<evidence type="ECO:0000256" key="2">
    <source>
        <dbReference type="ARBA" id="ARBA00022692"/>
    </source>
</evidence>
<dbReference type="Proteomes" id="UP000306575">
    <property type="component" value="Unassembled WGS sequence"/>
</dbReference>
<dbReference type="EMBL" id="SULI01000028">
    <property type="protein sequence ID" value="TKZ17105.1"/>
    <property type="molecule type" value="Genomic_DNA"/>
</dbReference>
<dbReference type="RefSeq" id="WP_138017282.1">
    <property type="nucleotide sequence ID" value="NZ_SULI01000028.1"/>
</dbReference>
<dbReference type="InterPro" id="IPR019133">
    <property type="entry name" value="MIC60"/>
</dbReference>
<comment type="subcellular location">
    <subcellularLocation>
        <location evidence="1">Membrane</location>
    </subcellularLocation>
</comment>
<keyword evidence="4 7" id="KW-0472">Membrane</keyword>
<dbReference type="OrthoDB" id="7659420at2"/>
<protein>
    <recommendedName>
        <fullName evidence="10">Mitochondrial inner membrane protein</fullName>
    </recommendedName>
</protein>
<dbReference type="AlphaFoldDB" id="A0A4U7MVG9"/>
<evidence type="ECO:0000256" key="1">
    <source>
        <dbReference type="ARBA" id="ARBA00004370"/>
    </source>
</evidence>
<evidence type="ECO:0000256" key="5">
    <source>
        <dbReference type="SAM" id="Coils"/>
    </source>
</evidence>
<dbReference type="GO" id="GO:0016020">
    <property type="term" value="C:membrane"/>
    <property type="evidence" value="ECO:0007669"/>
    <property type="project" value="UniProtKB-SubCell"/>
</dbReference>
<dbReference type="Pfam" id="PF09731">
    <property type="entry name" value="Mitofilin"/>
    <property type="match status" value="1"/>
</dbReference>
<feature type="compositionally biased region" description="Basic and acidic residues" evidence="6">
    <location>
        <begin position="1"/>
        <end position="11"/>
    </location>
</feature>
<feature type="coiled-coil region" evidence="5">
    <location>
        <begin position="231"/>
        <end position="269"/>
    </location>
</feature>
<proteinExistence type="predicted"/>